<dbReference type="EMBL" id="JBJKFK010006229">
    <property type="protein sequence ID" value="KAL3307911.1"/>
    <property type="molecule type" value="Genomic_DNA"/>
</dbReference>
<dbReference type="AlphaFoldDB" id="A0ABD2PQA5"/>
<evidence type="ECO:0000313" key="2">
    <source>
        <dbReference type="EMBL" id="KAL3307911.1"/>
    </source>
</evidence>
<name>A0ABD2PQA5_9PLAT</name>
<accession>A0ABD2PQA5</accession>
<feature type="region of interest" description="Disordered" evidence="1">
    <location>
        <begin position="44"/>
        <end position="89"/>
    </location>
</feature>
<feature type="compositionally biased region" description="Basic and acidic residues" evidence="1">
    <location>
        <begin position="62"/>
        <end position="74"/>
    </location>
</feature>
<proteinExistence type="predicted"/>
<evidence type="ECO:0000256" key="1">
    <source>
        <dbReference type="SAM" id="MobiDB-lite"/>
    </source>
</evidence>
<reference evidence="2 3" key="1">
    <citation type="submission" date="2024-11" db="EMBL/GenBank/DDBJ databases">
        <title>Adaptive evolution of stress response genes in parasites aligns with host niche diversity.</title>
        <authorList>
            <person name="Hahn C."/>
            <person name="Resl P."/>
        </authorList>
    </citation>
    <scope>NUCLEOTIDE SEQUENCE [LARGE SCALE GENOMIC DNA]</scope>
    <source>
        <strain evidence="2">EGGRZ-B1_66</strain>
        <tissue evidence="2">Body</tissue>
    </source>
</reference>
<evidence type="ECO:0000313" key="3">
    <source>
        <dbReference type="Proteomes" id="UP001626550"/>
    </source>
</evidence>
<protein>
    <submittedName>
        <fullName evidence="2">Uncharacterized protein</fullName>
    </submittedName>
</protein>
<comment type="caution">
    <text evidence="2">The sequence shown here is derived from an EMBL/GenBank/DDBJ whole genome shotgun (WGS) entry which is preliminary data.</text>
</comment>
<gene>
    <name evidence="2" type="ORF">Ciccas_013564</name>
</gene>
<dbReference type="Proteomes" id="UP001626550">
    <property type="component" value="Unassembled WGS sequence"/>
</dbReference>
<sequence>MQLEALASQWKAAKTDDERIEVTEEHCCRVLIFLKKACLDCDPAEEGMSTEPDGPKPKPVKRTTDGHNKSDKTRSPINKKHGSNPTISQFLLLPFQNEETKKNWLNV</sequence>
<organism evidence="2 3">
    <name type="scientific">Cichlidogyrus casuarinus</name>
    <dbReference type="NCBI Taxonomy" id="1844966"/>
    <lineage>
        <taxon>Eukaryota</taxon>
        <taxon>Metazoa</taxon>
        <taxon>Spiralia</taxon>
        <taxon>Lophotrochozoa</taxon>
        <taxon>Platyhelminthes</taxon>
        <taxon>Monogenea</taxon>
        <taxon>Monopisthocotylea</taxon>
        <taxon>Dactylogyridea</taxon>
        <taxon>Ancyrocephalidae</taxon>
        <taxon>Cichlidogyrus</taxon>
    </lineage>
</organism>
<keyword evidence="3" id="KW-1185">Reference proteome</keyword>